<evidence type="ECO:0000256" key="2">
    <source>
        <dbReference type="SAM" id="Phobius"/>
    </source>
</evidence>
<feature type="domain" description="BD-FAE-like" evidence="3">
    <location>
        <begin position="79"/>
        <end position="273"/>
    </location>
</feature>
<dbReference type="SUPFAM" id="SSF53474">
    <property type="entry name" value="alpha/beta-Hydrolases"/>
    <property type="match status" value="1"/>
</dbReference>
<evidence type="ECO:0000259" key="3">
    <source>
        <dbReference type="Pfam" id="PF20434"/>
    </source>
</evidence>
<evidence type="ECO:0000313" key="5">
    <source>
        <dbReference type="Proteomes" id="UP000182152"/>
    </source>
</evidence>
<sequence>MKVKIFKGLKWLGILMISIILLIVLAFQVSPRPGAYVIGHLFSDTVTITDNKNYFKAKKATNIIADVGYPSKYKKNNYDIYYPKKSEQAVPVVIWVHGGGYVSGDKIGVQEFATKLSADAQVAVVAMNYEPAPSSQYPDQVIQVNELVQQLKKDKRNSLDLSTIIFGGDSAGAQIALQYVTIQTNKSYAKAMNMKRLLQKENIKGAISYCGPVDLQQVANQQTDNRLMRFFVKTVAWSLLGQKDWKNDARLFQASLVDHVTKDFPPTYITDGNVYSFQEQGIALESKLKKLNVPVEGLFFKSSKKEINHEYQFDYALPESKKCYEQTLSFIKEAMKNHSQMKR</sequence>
<feature type="transmembrane region" description="Helical" evidence="2">
    <location>
        <begin position="12"/>
        <end position="30"/>
    </location>
</feature>
<name>A0A1L8WPY9_9ENTE</name>
<keyword evidence="2" id="KW-0472">Membrane</keyword>
<organism evidence="4 5">
    <name type="scientific">Enterococcus ratti</name>
    <dbReference type="NCBI Taxonomy" id="150033"/>
    <lineage>
        <taxon>Bacteria</taxon>
        <taxon>Bacillati</taxon>
        <taxon>Bacillota</taxon>
        <taxon>Bacilli</taxon>
        <taxon>Lactobacillales</taxon>
        <taxon>Enterococcaceae</taxon>
        <taxon>Enterococcus</taxon>
    </lineage>
</organism>
<keyword evidence="2" id="KW-0812">Transmembrane</keyword>
<proteinExistence type="predicted"/>
<dbReference type="Pfam" id="PF20434">
    <property type="entry name" value="BD-FAE"/>
    <property type="match status" value="1"/>
</dbReference>
<comment type="caution">
    <text evidence="4">The sequence shown here is derived from an EMBL/GenBank/DDBJ whole genome shotgun (WGS) entry which is preliminary data.</text>
</comment>
<dbReference type="Gene3D" id="3.40.50.1820">
    <property type="entry name" value="alpha/beta hydrolase"/>
    <property type="match status" value="1"/>
</dbReference>
<gene>
    <name evidence="4" type="ORF">RV14_GL001775</name>
</gene>
<dbReference type="RefSeq" id="WP_071854855.1">
    <property type="nucleotide sequence ID" value="NZ_JXLB01000005.1"/>
</dbReference>
<dbReference type="PANTHER" id="PTHR48081">
    <property type="entry name" value="AB HYDROLASE SUPERFAMILY PROTEIN C4A8.06C"/>
    <property type="match status" value="1"/>
</dbReference>
<dbReference type="OrthoDB" id="9815425at2"/>
<dbReference type="STRING" id="150033.RV14_GL001775"/>
<dbReference type="AlphaFoldDB" id="A0A1L8WPY9"/>
<dbReference type="InterPro" id="IPR049492">
    <property type="entry name" value="BD-FAE-like_dom"/>
</dbReference>
<keyword evidence="1" id="KW-0378">Hydrolase</keyword>
<dbReference type="InterPro" id="IPR029058">
    <property type="entry name" value="AB_hydrolase_fold"/>
</dbReference>
<keyword evidence="5" id="KW-1185">Reference proteome</keyword>
<evidence type="ECO:0000256" key="1">
    <source>
        <dbReference type="ARBA" id="ARBA00022801"/>
    </source>
</evidence>
<dbReference type="PANTHER" id="PTHR48081:SF6">
    <property type="entry name" value="PEPTIDASE S9 PROLYL OLIGOPEPTIDASE CATALYTIC DOMAIN-CONTAINING PROTEIN"/>
    <property type="match status" value="1"/>
</dbReference>
<accession>A0A1L8WPY9</accession>
<protein>
    <submittedName>
        <fullName evidence="4">Esterase</fullName>
    </submittedName>
</protein>
<dbReference type="GO" id="GO:0016787">
    <property type="term" value="F:hydrolase activity"/>
    <property type="evidence" value="ECO:0007669"/>
    <property type="project" value="UniProtKB-KW"/>
</dbReference>
<reference evidence="4 5" key="1">
    <citation type="submission" date="2014-12" db="EMBL/GenBank/DDBJ databases">
        <title>Draft genome sequences of 29 type strains of Enterococci.</title>
        <authorList>
            <person name="Zhong Z."/>
            <person name="Sun Z."/>
            <person name="Liu W."/>
            <person name="Zhang W."/>
            <person name="Zhang H."/>
        </authorList>
    </citation>
    <scope>NUCLEOTIDE SEQUENCE [LARGE SCALE GENOMIC DNA]</scope>
    <source>
        <strain evidence="4 5">DSM 15687</strain>
    </source>
</reference>
<dbReference type="EMBL" id="JXLB01000005">
    <property type="protein sequence ID" value="OJG83080.1"/>
    <property type="molecule type" value="Genomic_DNA"/>
</dbReference>
<dbReference type="Proteomes" id="UP000182152">
    <property type="component" value="Unassembled WGS sequence"/>
</dbReference>
<keyword evidence="2" id="KW-1133">Transmembrane helix</keyword>
<dbReference type="InterPro" id="IPR050300">
    <property type="entry name" value="GDXG_lipolytic_enzyme"/>
</dbReference>
<evidence type="ECO:0000313" key="4">
    <source>
        <dbReference type="EMBL" id="OJG83080.1"/>
    </source>
</evidence>